<evidence type="ECO:0000256" key="2">
    <source>
        <dbReference type="ARBA" id="ARBA00022448"/>
    </source>
</evidence>
<dbReference type="RefSeq" id="WP_393994676.1">
    <property type="nucleotide sequence ID" value="NZ_JBAFVH010000022.1"/>
</dbReference>
<dbReference type="Pfam" id="PF02653">
    <property type="entry name" value="BPD_transp_2"/>
    <property type="match status" value="1"/>
</dbReference>
<evidence type="ECO:0000313" key="10">
    <source>
        <dbReference type="EMBL" id="MFG1375149.1"/>
    </source>
</evidence>
<comment type="similarity">
    <text evidence="8">Belongs to the binding-protein-dependent transport system permease family. LivHM subfamily.</text>
</comment>
<evidence type="ECO:0000256" key="3">
    <source>
        <dbReference type="ARBA" id="ARBA00022475"/>
    </source>
</evidence>
<keyword evidence="2" id="KW-0813">Transport</keyword>
<reference evidence="10 11" key="1">
    <citation type="submission" date="2024-02" db="EMBL/GenBank/DDBJ databases">
        <title>Expansion and revision of Xanthobacter and proposal of Roseixanthobacter gen. nov.</title>
        <authorList>
            <person name="Soltysiak M.P.M."/>
            <person name="Jalihal A."/>
            <person name="Ory A."/>
            <person name="Chrisophersen C."/>
            <person name="Lee A.D."/>
            <person name="Boulton J."/>
            <person name="Springer M."/>
        </authorList>
    </citation>
    <scope>NUCLEOTIDE SEQUENCE [LARGE SCALE GENOMIC DNA]</scope>
    <source>
        <strain evidence="10 11">23A</strain>
    </source>
</reference>
<feature type="transmembrane region" description="Helical" evidence="9">
    <location>
        <begin position="200"/>
        <end position="219"/>
    </location>
</feature>
<dbReference type="CDD" id="cd06582">
    <property type="entry name" value="TM_PBP1_LivH_like"/>
    <property type="match status" value="1"/>
</dbReference>
<feature type="transmembrane region" description="Helical" evidence="9">
    <location>
        <begin position="153"/>
        <end position="172"/>
    </location>
</feature>
<evidence type="ECO:0000313" key="11">
    <source>
        <dbReference type="Proteomes" id="UP001604002"/>
    </source>
</evidence>
<evidence type="ECO:0000256" key="9">
    <source>
        <dbReference type="SAM" id="Phobius"/>
    </source>
</evidence>
<evidence type="ECO:0000256" key="1">
    <source>
        <dbReference type="ARBA" id="ARBA00004651"/>
    </source>
</evidence>
<dbReference type="InterPro" id="IPR001851">
    <property type="entry name" value="ABC_transp_permease"/>
</dbReference>
<gene>
    <name evidence="10" type="ORF">V5F32_23490</name>
</gene>
<protein>
    <submittedName>
        <fullName evidence="10">Branched-chain amino acid ABC transporter permease</fullName>
    </submittedName>
</protein>
<keyword evidence="5" id="KW-0029">Amino-acid transport</keyword>
<comment type="subcellular location">
    <subcellularLocation>
        <location evidence="1">Cell membrane</location>
        <topology evidence="1">Multi-pass membrane protein</topology>
    </subcellularLocation>
</comment>
<feature type="transmembrane region" description="Helical" evidence="9">
    <location>
        <begin position="72"/>
        <end position="94"/>
    </location>
</feature>
<dbReference type="EMBL" id="JBAFVH010000022">
    <property type="protein sequence ID" value="MFG1375149.1"/>
    <property type="molecule type" value="Genomic_DNA"/>
</dbReference>
<dbReference type="Proteomes" id="UP001604002">
    <property type="component" value="Unassembled WGS sequence"/>
</dbReference>
<feature type="transmembrane region" description="Helical" evidence="9">
    <location>
        <begin position="239"/>
        <end position="262"/>
    </location>
</feature>
<accession>A0ABW7A2B1</accession>
<evidence type="ECO:0000256" key="7">
    <source>
        <dbReference type="ARBA" id="ARBA00023136"/>
    </source>
</evidence>
<feature type="transmembrane region" description="Helical" evidence="9">
    <location>
        <begin position="103"/>
        <end position="125"/>
    </location>
</feature>
<proteinExistence type="inferred from homology"/>
<keyword evidence="6 9" id="KW-1133">Transmembrane helix</keyword>
<organism evidence="10 11">
    <name type="scientific">Xanthobacter oligotrophicus</name>
    <dbReference type="NCBI Taxonomy" id="2607286"/>
    <lineage>
        <taxon>Bacteria</taxon>
        <taxon>Pseudomonadati</taxon>
        <taxon>Pseudomonadota</taxon>
        <taxon>Alphaproteobacteria</taxon>
        <taxon>Hyphomicrobiales</taxon>
        <taxon>Xanthobacteraceae</taxon>
        <taxon>Xanthobacter</taxon>
    </lineage>
</organism>
<evidence type="ECO:0000256" key="5">
    <source>
        <dbReference type="ARBA" id="ARBA00022970"/>
    </source>
</evidence>
<evidence type="ECO:0000256" key="4">
    <source>
        <dbReference type="ARBA" id="ARBA00022692"/>
    </source>
</evidence>
<keyword evidence="11" id="KW-1185">Reference proteome</keyword>
<feature type="transmembrane region" description="Helical" evidence="9">
    <location>
        <begin position="20"/>
        <end position="42"/>
    </location>
</feature>
<evidence type="ECO:0000256" key="8">
    <source>
        <dbReference type="ARBA" id="ARBA00037998"/>
    </source>
</evidence>
<dbReference type="InterPro" id="IPR052157">
    <property type="entry name" value="BCAA_transport_permease"/>
</dbReference>
<dbReference type="PANTHER" id="PTHR11795:SF442">
    <property type="entry name" value="ABC TRANSPORTER ATP-BINDING PROTEIN"/>
    <property type="match status" value="1"/>
</dbReference>
<keyword evidence="7 9" id="KW-0472">Membrane</keyword>
<feature type="transmembrane region" description="Helical" evidence="9">
    <location>
        <begin position="269"/>
        <end position="289"/>
    </location>
</feature>
<evidence type="ECO:0000256" key="6">
    <source>
        <dbReference type="ARBA" id="ARBA00022989"/>
    </source>
</evidence>
<comment type="caution">
    <text evidence="10">The sequence shown here is derived from an EMBL/GenBank/DDBJ whole genome shotgun (WGS) entry which is preliminary data.</text>
</comment>
<sequence>MDLAALGECLATPACVITQGAAGLIAGFLLFLVAAGLTLIFGVLGFVNFIHGSFYMFGAYFAYTAYTLTGSYALAILAGTVGAALIGAVVELLIARKVYDADVLLQILVCYALILIFDDVARIIWGDEFLSMGMPEAFQRAPFFVLGGVIPPFYLLLIGAALAIATGLALLMQRTRYGKLVRAVAQNPRMVGALGVNTRLVYLSVFMLGVSLAGAAGALAAPVRSMTIGMGFSILIESFIVTVIGGMGSIAGALIAALAIGLVRSFGSVGFPLFTEGLIFLMMIGVLLVRPQGLLGRPVREL</sequence>
<dbReference type="PANTHER" id="PTHR11795">
    <property type="entry name" value="BRANCHED-CHAIN AMINO ACID TRANSPORT SYSTEM PERMEASE PROTEIN LIVH"/>
    <property type="match status" value="1"/>
</dbReference>
<name>A0ABW7A2B1_9HYPH</name>
<keyword evidence="4 9" id="KW-0812">Transmembrane</keyword>
<feature type="transmembrane region" description="Helical" evidence="9">
    <location>
        <begin position="49"/>
        <end position="66"/>
    </location>
</feature>
<keyword evidence="3" id="KW-1003">Cell membrane</keyword>